<comment type="caution">
    <text evidence="1">The sequence shown here is derived from an EMBL/GenBank/DDBJ whole genome shotgun (WGS) entry which is preliminary data.</text>
</comment>
<evidence type="ECO:0000313" key="1">
    <source>
        <dbReference type="EMBL" id="KAK3717014.1"/>
    </source>
</evidence>
<sequence length="497" mass="54791">MIAHRAVFAIDTLPILPLPLSLFFEKVFVQLWSNISTCLKSVVPTCFTPISYTTFTTASHPGPRPTPEENKAPPAQPFLNGRKPLNIVIIGGSCAALFAATLLKRQGHNIRILESAPSSSREGLAAGIGLAAPVKRFFDENDRLKDIPFGTPNDTINFLDADMQVKQMVQVGLIMTTWDATYYRLRANFDALRSSYCAEPPGMERDEGEGVFETGKRATGVEEVVDGLIVVVEDVGTHEQLRYEADIVIAADGANSNMRRQLEPQLQRDEPGYVIWRGTVPTADLSQELLDKIEGHTIFYPMQHSYAVIYTIPGENGTLAPGSRHINFAWYFWPTPSVPTSAILSDTNNHQHRTTLPKGLMRPEIWSAQLSHAEKMFHPLLYSLISQIKEPFVSVISSITSPRARYMNNRLFLIGDALAQVQPNTGQGTNLAALDAMMLGDVVKGDLSAEAWERRVLEVSGQESAKAKGFAKGWLGEAGWAVGRTWGFVRLCGGCYV</sequence>
<name>A0ACC3NHS3_9PEZI</name>
<evidence type="ECO:0000313" key="2">
    <source>
        <dbReference type="Proteomes" id="UP001281147"/>
    </source>
</evidence>
<keyword evidence="2" id="KW-1185">Reference proteome</keyword>
<protein>
    <submittedName>
        <fullName evidence="1">Uncharacterized protein</fullName>
    </submittedName>
</protein>
<accession>A0ACC3NHS3</accession>
<dbReference type="EMBL" id="JAUTXU010000039">
    <property type="protein sequence ID" value="KAK3717014.1"/>
    <property type="molecule type" value="Genomic_DNA"/>
</dbReference>
<reference evidence="1" key="1">
    <citation type="submission" date="2023-07" db="EMBL/GenBank/DDBJ databases">
        <title>Black Yeasts Isolated from many extreme environments.</title>
        <authorList>
            <person name="Coleine C."/>
            <person name="Stajich J.E."/>
            <person name="Selbmann L."/>
        </authorList>
    </citation>
    <scope>NUCLEOTIDE SEQUENCE</scope>
    <source>
        <strain evidence="1">CCFEE 5714</strain>
    </source>
</reference>
<organism evidence="1 2">
    <name type="scientific">Vermiconidia calcicola</name>
    <dbReference type="NCBI Taxonomy" id="1690605"/>
    <lineage>
        <taxon>Eukaryota</taxon>
        <taxon>Fungi</taxon>
        <taxon>Dikarya</taxon>
        <taxon>Ascomycota</taxon>
        <taxon>Pezizomycotina</taxon>
        <taxon>Dothideomycetes</taxon>
        <taxon>Dothideomycetidae</taxon>
        <taxon>Mycosphaerellales</taxon>
        <taxon>Extremaceae</taxon>
        <taxon>Vermiconidia</taxon>
    </lineage>
</organism>
<dbReference type="Proteomes" id="UP001281147">
    <property type="component" value="Unassembled WGS sequence"/>
</dbReference>
<gene>
    <name evidence="1" type="ORF">LTR37_006069</name>
</gene>
<proteinExistence type="predicted"/>